<dbReference type="GO" id="GO:0004713">
    <property type="term" value="F:protein tyrosine kinase activity"/>
    <property type="evidence" value="ECO:0007669"/>
    <property type="project" value="TreeGrafter"/>
</dbReference>
<evidence type="ECO:0000256" key="2">
    <source>
        <dbReference type="SAM" id="Phobius"/>
    </source>
</evidence>
<gene>
    <name evidence="3" type="ORF">EOD42_04525</name>
</gene>
<dbReference type="OrthoDB" id="1523414at2"/>
<dbReference type="RefSeq" id="WP_127786254.1">
    <property type="nucleotide sequence ID" value="NZ_SACL01000001.1"/>
</dbReference>
<protein>
    <submittedName>
        <fullName evidence="3">Capsule biosynthesis protein</fullName>
    </submittedName>
</protein>
<dbReference type="AlphaFoldDB" id="A0A437MNZ1"/>
<keyword evidence="4" id="KW-1185">Reference proteome</keyword>
<keyword evidence="2" id="KW-1133">Transmembrane helix</keyword>
<keyword evidence="2" id="KW-0472">Membrane</keyword>
<feature type="transmembrane region" description="Helical" evidence="2">
    <location>
        <begin position="344"/>
        <end position="365"/>
    </location>
</feature>
<reference evidence="3 4" key="1">
    <citation type="submission" date="2019-01" db="EMBL/GenBank/DDBJ databases">
        <authorList>
            <person name="Chen W.-M."/>
        </authorList>
    </citation>
    <scope>NUCLEOTIDE SEQUENCE [LARGE SCALE GENOMIC DNA]</scope>
    <source>
        <strain evidence="3 4">CCP-6</strain>
    </source>
</reference>
<dbReference type="PANTHER" id="PTHR32309">
    <property type="entry name" value="TYROSINE-PROTEIN KINASE"/>
    <property type="match status" value="1"/>
</dbReference>
<dbReference type="InterPro" id="IPR050445">
    <property type="entry name" value="Bact_polysacc_biosynth/exp"/>
</dbReference>
<evidence type="ECO:0000313" key="3">
    <source>
        <dbReference type="EMBL" id="RVT99359.1"/>
    </source>
</evidence>
<sequence length="373" mass="41984">MQPAGPVERLRGWVRRHPYWFFVLLPTLVVAAYFYLVAADQYVSESRFVVRSRTQSSGLSALTDALNSAGFRSAPEDAVMVKDFITSHDAVQQLRQQMDLVAMFRRPESDLWSRHWYETPPAERLLRFYRGMVTAQIDTTSGIATLEVRSFRPADSLQINEALLKMSEGLVNGLNSRIQQDTITGARQEVARAEQRVADATEAISQFRERERQLDPTRSAGIAVETIGRLQGTLAETRSQLQTLQGYARPNNPQIAVLQNRIQALEAQIEEERGRTSAGDNRGFTAQVAAYERLRLELEFAGRQLTTATASLESALNSTLRQQIFLQRVVEPNLAEYSLYPKRFLSILYTFIGLSVVYGLGWLLIAGVKEHAA</sequence>
<organism evidence="3 4">
    <name type="scientific">Rhodovarius crocodyli</name>
    <dbReference type="NCBI Taxonomy" id="1979269"/>
    <lineage>
        <taxon>Bacteria</taxon>
        <taxon>Pseudomonadati</taxon>
        <taxon>Pseudomonadota</taxon>
        <taxon>Alphaproteobacteria</taxon>
        <taxon>Acetobacterales</taxon>
        <taxon>Roseomonadaceae</taxon>
        <taxon>Rhodovarius</taxon>
    </lineage>
</organism>
<evidence type="ECO:0000256" key="1">
    <source>
        <dbReference type="SAM" id="Coils"/>
    </source>
</evidence>
<keyword evidence="2" id="KW-0812">Transmembrane</keyword>
<dbReference type="Proteomes" id="UP000282957">
    <property type="component" value="Unassembled WGS sequence"/>
</dbReference>
<dbReference type="GO" id="GO:0005886">
    <property type="term" value="C:plasma membrane"/>
    <property type="evidence" value="ECO:0007669"/>
    <property type="project" value="TreeGrafter"/>
</dbReference>
<feature type="coiled-coil region" evidence="1">
    <location>
        <begin position="183"/>
        <end position="210"/>
    </location>
</feature>
<dbReference type="PANTHER" id="PTHR32309:SF13">
    <property type="entry name" value="FERRIC ENTEROBACTIN TRANSPORT PROTEIN FEPE"/>
    <property type="match status" value="1"/>
</dbReference>
<accession>A0A437MNZ1</accession>
<evidence type="ECO:0000313" key="4">
    <source>
        <dbReference type="Proteomes" id="UP000282957"/>
    </source>
</evidence>
<proteinExistence type="predicted"/>
<comment type="caution">
    <text evidence="3">The sequence shown here is derived from an EMBL/GenBank/DDBJ whole genome shotgun (WGS) entry which is preliminary data.</text>
</comment>
<feature type="transmembrane region" description="Helical" evidence="2">
    <location>
        <begin position="19"/>
        <end position="38"/>
    </location>
</feature>
<dbReference type="EMBL" id="SACL01000001">
    <property type="protein sequence ID" value="RVT99359.1"/>
    <property type="molecule type" value="Genomic_DNA"/>
</dbReference>
<keyword evidence="1" id="KW-0175">Coiled coil</keyword>
<name>A0A437MNZ1_9PROT</name>